<feature type="transmembrane region" description="Helical" evidence="9">
    <location>
        <begin position="135"/>
        <end position="156"/>
    </location>
</feature>
<dbReference type="Pfam" id="PF04290">
    <property type="entry name" value="DctQ"/>
    <property type="match status" value="1"/>
</dbReference>
<comment type="subunit">
    <text evidence="9">The complex comprises the extracytoplasmic solute receptor protein and the two transmembrane proteins.</text>
</comment>
<evidence type="ECO:0000313" key="11">
    <source>
        <dbReference type="EMBL" id="WZU62906.1"/>
    </source>
</evidence>
<keyword evidence="6 9" id="KW-1133">Transmembrane helix</keyword>
<evidence type="ECO:0000256" key="3">
    <source>
        <dbReference type="ARBA" id="ARBA00022475"/>
    </source>
</evidence>
<evidence type="ECO:0000256" key="2">
    <source>
        <dbReference type="ARBA" id="ARBA00022448"/>
    </source>
</evidence>
<dbReference type="GO" id="GO:0005886">
    <property type="term" value="C:plasma membrane"/>
    <property type="evidence" value="ECO:0007669"/>
    <property type="project" value="UniProtKB-SubCell"/>
</dbReference>
<feature type="transmembrane region" description="Helical" evidence="9">
    <location>
        <begin position="55"/>
        <end position="72"/>
    </location>
</feature>
<dbReference type="AlphaFoldDB" id="A0AAN0M7B4"/>
<reference evidence="11 12" key="1">
    <citation type="submission" date="2024-04" db="EMBL/GenBank/DDBJ databases">
        <title>Phylogenomic analyses of a clade within the roseobacter group suggest taxonomic reassignments of species of the genera Aestuariivita, Citreicella, Loktanella, Nautella, Pelagibaca, Ruegeria, Thalassobius, Thiobacimonas and Tropicibacter, and the proposal o.</title>
        <authorList>
            <person name="Jeon C.O."/>
        </authorList>
    </citation>
    <scope>NUCLEOTIDE SEQUENCE [LARGE SCALE GENOMIC DNA]</scope>
    <source>
        <strain evidence="11 12">G8-12</strain>
    </source>
</reference>
<dbReference type="PANTHER" id="PTHR35011">
    <property type="entry name" value="2,3-DIKETO-L-GULONATE TRAP TRANSPORTER SMALL PERMEASE PROTEIN YIAM"/>
    <property type="match status" value="1"/>
</dbReference>
<feature type="transmembrane region" description="Helical" evidence="9">
    <location>
        <begin position="12"/>
        <end position="35"/>
    </location>
</feature>
<evidence type="ECO:0000256" key="7">
    <source>
        <dbReference type="ARBA" id="ARBA00023136"/>
    </source>
</evidence>
<keyword evidence="3" id="KW-1003">Cell membrane</keyword>
<evidence type="ECO:0000256" key="9">
    <source>
        <dbReference type="RuleBase" id="RU369079"/>
    </source>
</evidence>
<evidence type="ECO:0000256" key="5">
    <source>
        <dbReference type="ARBA" id="ARBA00022692"/>
    </source>
</evidence>
<comment type="function">
    <text evidence="9">Part of the tripartite ATP-independent periplasmic (TRAP) transport system.</text>
</comment>
<accession>A0AAN0M7B4</accession>
<comment type="similarity">
    <text evidence="8 9">Belongs to the TRAP transporter small permease family.</text>
</comment>
<dbReference type="GO" id="GO:0022857">
    <property type="term" value="F:transmembrane transporter activity"/>
    <property type="evidence" value="ECO:0007669"/>
    <property type="project" value="UniProtKB-UniRule"/>
</dbReference>
<feature type="domain" description="Tripartite ATP-independent periplasmic transporters DctQ component" evidence="10">
    <location>
        <begin position="27"/>
        <end position="158"/>
    </location>
</feature>
<dbReference type="GO" id="GO:0015740">
    <property type="term" value="P:C4-dicarboxylate transport"/>
    <property type="evidence" value="ECO:0007669"/>
    <property type="project" value="TreeGrafter"/>
</dbReference>
<dbReference type="RefSeq" id="WP_342069302.1">
    <property type="nucleotide sequence ID" value="NZ_CP151762.1"/>
</dbReference>
<gene>
    <name evidence="11" type="ORF">AABB28_13660</name>
</gene>
<evidence type="ECO:0000259" key="10">
    <source>
        <dbReference type="Pfam" id="PF04290"/>
    </source>
</evidence>
<evidence type="ECO:0000256" key="4">
    <source>
        <dbReference type="ARBA" id="ARBA00022519"/>
    </source>
</evidence>
<evidence type="ECO:0000313" key="12">
    <source>
        <dbReference type="Proteomes" id="UP001451782"/>
    </source>
</evidence>
<protein>
    <recommendedName>
        <fullName evidence="9">TRAP transporter small permease protein</fullName>
    </recommendedName>
</protein>
<evidence type="ECO:0000256" key="1">
    <source>
        <dbReference type="ARBA" id="ARBA00004429"/>
    </source>
</evidence>
<keyword evidence="2 9" id="KW-0813">Transport</keyword>
<keyword evidence="5 9" id="KW-0812">Transmembrane</keyword>
<keyword evidence="12" id="KW-1185">Reference proteome</keyword>
<dbReference type="EMBL" id="CP151762">
    <property type="protein sequence ID" value="WZU62906.1"/>
    <property type="molecule type" value="Genomic_DNA"/>
</dbReference>
<name>A0AAN0M7B4_9RHOB</name>
<dbReference type="KEGG" id="yag:AABB28_13660"/>
<evidence type="ECO:0000256" key="8">
    <source>
        <dbReference type="ARBA" id="ARBA00038436"/>
    </source>
</evidence>
<dbReference type="PANTHER" id="PTHR35011:SF2">
    <property type="entry name" value="2,3-DIKETO-L-GULONATE TRAP TRANSPORTER SMALL PERMEASE PROTEIN YIAM"/>
    <property type="match status" value="1"/>
</dbReference>
<sequence>MRRFISLVDWLNKGVIALTGGLLAIVAICVMFQVLVRFVLTAAGINISAPWTEELARYILIWMVFLGAAAGVRHARMIALEFGIQRLPARAGIPLRYCVILLCMGFFGLLFWVGLDFIELGKTETSPVLGIGKEKVYWAMPVAMVLMIINSLALMAETVIEGRDIRYAADYAPVEHTP</sequence>
<feature type="transmembrane region" description="Helical" evidence="9">
    <location>
        <begin position="93"/>
        <end position="115"/>
    </location>
</feature>
<comment type="subcellular location">
    <subcellularLocation>
        <location evidence="1 9">Cell inner membrane</location>
        <topology evidence="1 9">Multi-pass membrane protein</topology>
    </subcellularLocation>
</comment>
<keyword evidence="7 9" id="KW-0472">Membrane</keyword>
<dbReference type="Proteomes" id="UP001451782">
    <property type="component" value="Chromosome"/>
</dbReference>
<evidence type="ECO:0000256" key="6">
    <source>
        <dbReference type="ARBA" id="ARBA00022989"/>
    </source>
</evidence>
<dbReference type="InterPro" id="IPR055348">
    <property type="entry name" value="DctQ"/>
</dbReference>
<proteinExistence type="inferred from homology"/>
<dbReference type="InterPro" id="IPR007387">
    <property type="entry name" value="TRAP_DctQ"/>
</dbReference>
<organism evidence="11 12">
    <name type="scientific">Yoonia algicola</name>
    <dbReference type="NCBI Taxonomy" id="3137368"/>
    <lineage>
        <taxon>Bacteria</taxon>
        <taxon>Pseudomonadati</taxon>
        <taxon>Pseudomonadota</taxon>
        <taxon>Alphaproteobacteria</taxon>
        <taxon>Rhodobacterales</taxon>
        <taxon>Paracoccaceae</taxon>
        <taxon>Yoonia</taxon>
    </lineage>
</organism>
<keyword evidence="4 9" id="KW-0997">Cell inner membrane</keyword>